<feature type="non-terminal residue" evidence="2">
    <location>
        <position position="255"/>
    </location>
</feature>
<keyword evidence="1" id="KW-1133">Transmembrane helix</keyword>
<feature type="transmembrane region" description="Helical" evidence="1">
    <location>
        <begin position="79"/>
        <end position="98"/>
    </location>
</feature>
<keyword evidence="1" id="KW-0812">Transmembrane</keyword>
<feature type="non-terminal residue" evidence="2">
    <location>
        <position position="1"/>
    </location>
</feature>
<reference evidence="2" key="1">
    <citation type="submission" date="2018-05" db="EMBL/GenBank/DDBJ databases">
        <authorList>
            <person name="Lanie J.A."/>
            <person name="Ng W.-L."/>
            <person name="Kazmierczak K.M."/>
            <person name="Andrzejewski T.M."/>
            <person name="Davidsen T.M."/>
            <person name="Wayne K.J."/>
            <person name="Tettelin H."/>
            <person name="Glass J.I."/>
            <person name="Rusch D."/>
            <person name="Podicherti R."/>
            <person name="Tsui H.-C.T."/>
            <person name="Winkler M.E."/>
        </authorList>
    </citation>
    <scope>NUCLEOTIDE SEQUENCE</scope>
</reference>
<dbReference type="AlphaFoldDB" id="A0A382ZVA0"/>
<feature type="transmembrane region" description="Helical" evidence="1">
    <location>
        <begin position="124"/>
        <end position="143"/>
    </location>
</feature>
<sequence>LSIGIVPDLLSAVGFMNFERNEELSEYRWNNLGMGAFIFTIATTIGVAWYYGRTKAQEFLSIEIEEGVKKIKEKVKPRFWLPLICFSIGMFTAIEIWIEDNEGFWVIGEEGLVTNFITSGLLKIFAPFLLWIGGAIILGRIGAKGPEILVKVFGKTALLSDIKRGLTNSTSSETVNRLAVIMLLTLSIVTLAAIQGFTGTDVDERTASADIGADLQVQFVDPVSKEQAEAAVKNAIERTNNDEISKIKSSASVGT</sequence>
<protein>
    <submittedName>
        <fullName evidence="2">Uncharacterized protein</fullName>
    </submittedName>
</protein>
<proteinExistence type="predicted"/>
<gene>
    <name evidence="2" type="ORF">METZ01_LOCUS452430</name>
</gene>
<name>A0A382ZVA0_9ZZZZ</name>
<keyword evidence="1" id="KW-0472">Membrane</keyword>
<evidence type="ECO:0000256" key="1">
    <source>
        <dbReference type="SAM" id="Phobius"/>
    </source>
</evidence>
<dbReference type="EMBL" id="UINC01187057">
    <property type="protein sequence ID" value="SVD99576.1"/>
    <property type="molecule type" value="Genomic_DNA"/>
</dbReference>
<accession>A0A382ZVA0</accession>
<feature type="transmembrane region" description="Helical" evidence="1">
    <location>
        <begin position="32"/>
        <end position="51"/>
    </location>
</feature>
<evidence type="ECO:0000313" key="2">
    <source>
        <dbReference type="EMBL" id="SVD99576.1"/>
    </source>
</evidence>
<organism evidence="2">
    <name type="scientific">marine metagenome</name>
    <dbReference type="NCBI Taxonomy" id="408172"/>
    <lineage>
        <taxon>unclassified sequences</taxon>
        <taxon>metagenomes</taxon>
        <taxon>ecological metagenomes</taxon>
    </lineage>
</organism>
<feature type="transmembrane region" description="Helical" evidence="1">
    <location>
        <begin position="178"/>
        <end position="197"/>
    </location>
</feature>